<dbReference type="EMBL" id="JJMU01000023">
    <property type="protein sequence ID" value="KGE14786.1"/>
    <property type="molecule type" value="Genomic_DNA"/>
</dbReference>
<dbReference type="Proteomes" id="UP000031802">
    <property type="component" value="Unassembled WGS sequence"/>
</dbReference>
<keyword evidence="1" id="KW-1133">Transmembrane helix</keyword>
<feature type="transmembrane region" description="Helical" evidence="1">
    <location>
        <begin position="153"/>
        <end position="179"/>
    </location>
</feature>
<protein>
    <submittedName>
        <fullName evidence="2">Membrane protein</fullName>
    </submittedName>
</protein>
<dbReference type="AlphaFoldDB" id="A0A0B8T1Y5"/>
<feature type="transmembrane region" description="Helical" evidence="1">
    <location>
        <begin position="71"/>
        <end position="92"/>
    </location>
</feature>
<evidence type="ECO:0000313" key="2">
    <source>
        <dbReference type="EMBL" id="KGE14786.1"/>
    </source>
</evidence>
<feature type="transmembrane region" description="Helical" evidence="1">
    <location>
        <begin position="36"/>
        <end position="59"/>
    </location>
</feature>
<comment type="caution">
    <text evidence="2">The sequence shown here is derived from an EMBL/GenBank/DDBJ whole genome shotgun (WGS) entry which is preliminary data.</text>
</comment>
<evidence type="ECO:0000313" key="3">
    <source>
        <dbReference type="Proteomes" id="UP000031802"/>
    </source>
</evidence>
<keyword evidence="1" id="KW-0812">Transmembrane</keyword>
<keyword evidence="3" id="KW-1185">Reference proteome</keyword>
<gene>
    <name evidence="2" type="ORF">DI53_1460</name>
</gene>
<dbReference type="PATRIC" id="fig|1229276.3.peg.1511"/>
<dbReference type="OrthoDB" id="709028at2"/>
<sequence>MDGLDLLKQHWNKDNNFPKVDKEQIKSMLYKSSSSIVKWIFIISVIELALGIVWGFVLPTEDRVHTSFYDIIYIVFSVVFYVVIGYFIYNFFASYRNIKNTTNTKILLETILNTRKHVNHYIQFNIYSIIFMFAFVTIDIMMTDLVDKSPGNIVFKVIFMVLFISLFCWLFILIVKVYYKILYRRLVRKLDKNYEELVRIEEES</sequence>
<name>A0A0B8T1Y5_9SPHI</name>
<proteinExistence type="predicted"/>
<reference evidence="2 3" key="2">
    <citation type="journal article" date="2015" name="PLoS ONE">
        <title>Whole-Genome Optical Mapping and Finished Genome Sequence of Sphingobacterium deserti sp. nov., a New Species Isolated from the Western Desert of China.</title>
        <authorList>
            <person name="Teng C."/>
            <person name="Zhou Z."/>
            <person name="Molnar I."/>
            <person name="Li X."/>
            <person name="Tang R."/>
            <person name="Chen M."/>
            <person name="Wang L."/>
            <person name="Su S."/>
            <person name="Zhang W."/>
            <person name="Lin M."/>
        </authorList>
    </citation>
    <scope>NUCLEOTIDE SEQUENCE [LARGE SCALE GENOMIC DNA]</scope>
    <source>
        <strain evidence="3">ACCC05744</strain>
    </source>
</reference>
<reference evidence="3" key="1">
    <citation type="submission" date="2014-04" db="EMBL/GenBank/DDBJ databases">
        <title>Whole-Genome optical mapping and complete genome sequence of Sphingobacterium deserti sp. nov., a new spaces isolated from desert in the west of China.</title>
        <authorList>
            <person name="Teng C."/>
            <person name="Zhou Z."/>
            <person name="Li X."/>
            <person name="Chen M."/>
            <person name="Lin M."/>
            <person name="Wang L."/>
            <person name="Su S."/>
            <person name="Zhang C."/>
            <person name="Zhang W."/>
        </authorList>
    </citation>
    <scope>NUCLEOTIDE SEQUENCE [LARGE SCALE GENOMIC DNA]</scope>
    <source>
        <strain evidence="3">ACCC05744</strain>
    </source>
</reference>
<keyword evidence="1" id="KW-0472">Membrane</keyword>
<organism evidence="2 3">
    <name type="scientific">Sphingobacterium deserti</name>
    <dbReference type="NCBI Taxonomy" id="1229276"/>
    <lineage>
        <taxon>Bacteria</taxon>
        <taxon>Pseudomonadati</taxon>
        <taxon>Bacteroidota</taxon>
        <taxon>Sphingobacteriia</taxon>
        <taxon>Sphingobacteriales</taxon>
        <taxon>Sphingobacteriaceae</taxon>
        <taxon>Sphingobacterium</taxon>
    </lineage>
</organism>
<accession>A0A0B8T1Y5</accession>
<feature type="transmembrane region" description="Helical" evidence="1">
    <location>
        <begin position="124"/>
        <end position="141"/>
    </location>
</feature>
<dbReference type="STRING" id="1229276.DI53_1460"/>
<dbReference type="RefSeq" id="WP_037497171.1">
    <property type="nucleotide sequence ID" value="NZ_JJMU01000023.1"/>
</dbReference>
<evidence type="ECO:0000256" key="1">
    <source>
        <dbReference type="SAM" id="Phobius"/>
    </source>
</evidence>
<dbReference type="eggNOG" id="ENOG5031FYV">
    <property type="taxonomic scope" value="Bacteria"/>
</dbReference>